<feature type="region of interest" description="Disordered" evidence="1">
    <location>
        <begin position="1"/>
        <end position="164"/>
    </location>
</feature>
<feature type="compositionally biased region" description="Low complexity" evidence="1">
    <location>
        <begin position="89"/>
        <end position="113"/>
    </location>
</feature>
<sequence length="187" mass="20047">MNGSGPSARLLDGAGAHPGGGGHPPRRLLRLPRGLWRPTVRPPPPVDAPRRHLKPSARPPARGEQARQKRSCEAALPWRWAGGEKKSSGSKLSTSSSRSSSASSRPSTPYSRSQRSRKAGEADTRRHHSGEKSSTSYSGVASTVRRPRYRAPEGTKGSAQGFSLPPLPLTTAIGFFLSSLLLRTLSR</sequence>
<reference evidence="3" key="1">
    <citation type="submission" date="2015-12" db="EMBL/GenBank/DDBJ databases">
        <title>Update maize B73 reference genome by single molecule sequencing technologies.</title>
        <authorList>
            <consortium name="Maize Genome Sequencing Project"/>
            <person name="Ware D."/>
        </authorList>
    </citation>
    <scope>NUCLEOTIDE SEQUENCE [LARGE SCALE GENOMIC DNA]</scope>
    <source>
        <strain evidence="3">cv. B73</strain>
    </source>
</reference>
<organism evidence="2 3">
    <name type="scientific">Zea mays</name>
    <name type="common">Maize</name>
    <dbReference type="NCBI Taxonomy" id="4577"/>
    <lineage>
        <taxon>Eukaryota</taxon>
        <taxon>Viridiplantae</taxon>
        <taxon>Streptophyta</taxon>
        <taxon>Embryophyta</taxon>
        <taxon>Tracheophyta</taxon>
        <taxon>Spermatophyta</taxon>
        <taxon>Magnoliopsida</taxon>
        <taxon>Liliopsida</taxon>
        <taxon>Poales</taxon>
        <taxon>Poaceae</taxon>
        <taxon>PACMAD clade</taxon>
        <taxon>Panicoideae</taxon>
        <taxon>Andropogonodae</taxon>
        <taxon>Andropogoneae</taxon>
        <taxon>Tripsacinae</taxon>
        <taxon>Zea</taxon>
    </lineage>
</organism>
<evidence type="ECO:0000313" key="2">
    <source>
        <dbReference type="EnsemblPlants" id="Zm00001eb317670_P001"/>
    </source>
</evidence>
<reference evidence="2" key="3">
    <citation type="submission" date="2021-05" db="UniProtKB">
        <authorList>
            <consortium name="EnsemblPlants"/>
        </authorList>
    </citation>
    <scope>IDENTIFICATION</scope>
    <source>
        <strain evidence="2">cv. B73</strain>
    </source>
</reference>
<evidence type="ECO:0000313" key="3">
    <source>
        <dbReference type="Proteomes" id="UP000007305"/>
    </source>
</evidence>
<name>A0A804QCF6_MAIZE</name>
<evidence type="ECO:0000256" key="1">
    <source>
        <dbReference type="SAM" id="MobiDB-lite"/>
    </source>
</evidence>
<dbReference type="Proteomes" id="UP000007305">
    <property type="component" value="Chromosome 7"/>
</dbReference>
<proteinExistence type="predicted"/>
<dbReference type="Gramene" id="Zm00001eb317670_T001">
    <property type="protein sequence ID" value="Zm00001eb317670_P001"/>
    <property type="gene ID" value="Zm00001eb317670"/>
</dbReference>
<dbReference type="AlphaFoldDB" id="A0A804QCF6"/>
<feature type="compositionally biased region" description="Polar residues" evidence="1">
    <location>
        <begin position="132"/>
        <end position="141"/>
    </location>
</feature>
<dbReference type="InParanoid" id="A0A804QCF6"/>
<keyword evidence="3" id="KW-1185">Reference proteome</keyword>
<reference evidence="2" key="2">
    <citation type="submission" date="2019-07" db="EMBL/GenBank/DDBJ databases">
        <authorList>
            <person name="Seetharam A."/>
            <person name="Woodhouse M."/>
            <person name="Cannon E."/>
        </authorList>
    </citation>
    <scope>NUCLEOTIDE SEQUENCE [LARGE SCALE GENOMIC DNA]</scope>
    <source>
        <strain evidence="2">cv. B73</strain>
    </source>
</reference>
<accession>A0A804QCF6</accession>
<protein>
    <submittedName>
        <fullName evidence="2">Uncharacterized protein</fullName>
    </submittedName>
</protein>
<dbReference type="EnsemblPlants" id="Zm00001eb317670_T001">
    <property type="protein sequence ID" value="Zm00001eb317670_P001"/>
    <property type="gene ID" value="Zm00001eb317670"/>
</dbReference>